<evidence type="ECO:0000313" key="2">
    <source>
        <dbReference type="EMBL" id="BAT71272.1"/>
    </source>
</evidence>
<keyword evidence="3" id="KW-1185">Reference proteome</keyword>
<dbReference type="AlphaFoldDB" id="A0A0S3QSF7"/>
<gene>
    <name evidence="2" type="primary">k0977</name>
    <name evidence="2" type="ORF">TST_0464</name>
</gene>
<feature type="domain" description="DUF374" evidence="1">
    <location>
        <begin position="73"/>
        <end position="139"/>
    </location>
</feature>
<dbReference type="Pfam" id="PF04028">
    <property type="entry name" value="DUF374"/>
    <property type="match status" value="1"/>
</dbReference>
<evidence type="ECO:0000259" key="1">
    <source>
        <dbReference type="Pfam" id="PF04028"/>
    </source>
</evidence>
<dbReference type="STRING" id="1298851.TST_0464"/>
<dbReference type="EMBL" id="AP013035">
    <property type="protein sequence ID" value="BAT71272.1"/>
    <property type="molecule type" value="Genomic_DNA"/>
</dbReference>
<dbReference type="KEGG" id="ttk:TST_0464"/>
<dbReference type="Proteomes" id="UP000063234">
    <property type="component" value="Chromosome"/>
</dbReference>
<name>A0A0S3QSF7_THET7</name>
<proteinExistence type="predicted"/>
<evidence type="ECO:0000313" key="3">
    <source>
        <dbReference type="Proteomes" id="UP000063234"/>
    </source>
</evidence>
<organism evidence="2 3">
    <name type="scientific">Thermosulfidibacter takaii (strain DSM 17441 / JCM 13301 / NBRC 103674 / ABI70S6)</name>
    <dbReference type="NCBI Taxonomy" id="1298851"/>
    <lineage>
        <taxon>Bacteria</taxon>
        <taxon>Pseudomonadati</taxon>
        <taxon>Thermosulfidibacterota</taxon>
        <taxon>Thermosulfidibacteria</taxon>
        <taxon>Thermosulfidibacterales</taxon>
        <taxon>Thermosulfidibacteraceae</taxon>
    </lineage>
</organism>
<reference evidence="3" key="1">
    <citation type="journal article" date="2018" name="Science">
        <title>A primordial and reversible TCA cycle in a facultatively chemolithoautotrophic thermophile.</title>
        <authorList>
            <person name="Nunoura T."/>
            <person name="Chikaraishi Y."/>
            <person name="Izaki R."/>
            <person name="Suwa T."/>
            <person name="Sato T."/>
            <person name="Harada T."/>
            <person name="Mori K."/>
            <person name="Kato Y."/>
            <person name="Miyazaki M."/>
            <person name="Shimamura S."/>
            <person name="Yanagawa K."/>
            <person name="Shuto A."/>
            <person name="Ohkouchi N."/>
            <person name="Fujita N."/>
            <person name="Takaki Y."/>
            <person name="Atomi H."/>
            <person name="Takai K."/>
        </authorList>
    </citation>
    <scope>NUCLEOTIDE SEQUENCE [LARGE SCALE GENOMIC DNA]</scope>
    <source>
        <strain evidence="3">DSM 17441 / JCM 13301 / NBRC 103674 / ABI70S6</strain>
    </source>
</reference>
<dbReference type="InterPro" id="IPR007172">
    <property type="entry name" value="DUF374"/>
</dbReference>
<sequence>MDITKSSVNSSLSLKDRILIKTIELLVPPLARLYLKTIKTKIINSDVIERTQKEYGSFICAFWHNRIIPMLWANRNSGVVCLVSPSKDGEIIARILHRFGYKTVRGSSYKRPITSAKAVIKEIKKGNIVAIIPDGPRGPIYTVNPGVIEIARITKVPIIPATALFSSYWEVNSWDRFKIPKPFSKMIVGFGEPILINKEDPTLDYSSLIRSALFSLEKTLYQY</sequence>
<dbReference type="CDD" id="cd07983">
    <property type="entry name" value="LPLAT_DUF374-like"/>
    <property type="match status" value="1"/>
</dbReference>
<protein>
    <recommendedName>
        <fullName evidence="1">DUF374 domain-containing protein</fullName>
    </recommendedName>
</protein>
<accession>A0A0S3QSF7</accession>